<dbReference type="Proteomes" id="UP000239936">
    <property type="component" value="Unassembled WGS sequence"/>
</dbReference>
<gene>
    <name evidence="1" type="ORF">CXB77_06020</name>
</gene>
<geneLocation type="plasmid" evidence="1">
    <name>pCok152</name>
</geneLocation>
<sequence>MPIINFENEMPVTTIPAVSDKFIHIVNRKGDLFLTKVVAYHIEGQRAIPVYHPEPPASLGHTVEVQEVQEFWNQSTAFGVSARCAENVARKLRGEKVDE</sequence>
<comment type="caution">
    <text evidence="1">The sequence shown here is derived from an EMBL/GenBank/DDBJ whole genome shotgun (WGS) entry which is preliminary data.</text>
</comment>
<keyword evidence="2" id="KW-1185">Reference proteome</keyword>
<protein>
    <submittedName>
        <fullName evidence="1">Uncharacterized protein</fullName>
    </submittedName>
</protein>
<name>A0A2S7XSZ0_9GAMM</name>
<accession>A0A2S7XSZ0</accession>
<reference evidence="1 2" key="1">
    <citation type="submission" date="2018-01" db="EMBL/GenBank/DDBJ databases">
        <title>The complete genome sequence of Chromatium okenii LaCa, a purple sulfur bacterium with a turbulent life.</title>
        <authorList>
            <person name="Luedin S.M."/>
            <person name="Liechti N."/>
            <person name="Storelli N."/>
            <person name="Danza F."/>
            <person name="Wittwer M."/>
            <person name="Pothier J.F."/>
            <person name="Tonolla M.A."/>
        </authorList>
    </citation>
    <scope>NUCLEOTIDE SEQUENCE [LARGE SCALE GENOMIC DNA]</scope>
    <source>
        <strain evidence="1 2">LaCa</strain>
        <plasmid evidence="1">pCok152</plasmid>
    </source>
</reference>
<dbReference type="AlphaFoldDB" id="A0A2S7XSZ0"/>
<proteinExistence type="predicted"/>
<dbReference type="EMBL" id="PPGH01000033">
    <property type="protein sequence ID" value="PQJ96756.1"/>
    <property type="molecule type" value="Genomic_DNA"/>
</dbReference>
<organism evidence="1 2">
    <name type="scientific">Chromatium okenii</name>
    <dbReference type="NCBI Taxonomy" id="61644"/>
    <lineage>
        <taxon>Bacteria</taxon>
        <taxon>Pseudomonadati</taxon>
        <taxon>Pseudomonadota</taxon>
        <taxon>Gammaproteobacteria</taxon>
        <taxon>Chromatiales</taxon>
        <taxon>Chromatiaceae</taxon>
        <taxon>Chromatium</taxon>
    </lineage>
</organism>
<evidence type="ECO:0000313" key="1">
    <source>
        <dbReference type="EMBL" id="PQJ96756.1"/>
    </source>
</evidence>
<evidence type="ECO:0000313" key="2">
    <source>
        <dbReference type="Proteomes" id="UP000239936"/>
    </source>
</evidence>
<keyword evidence="1" id="KW-0614">Plasmid</keyword>